<evidence type="ECO:0000256" key="2">
    <source>
        <dbReference type="SAM" id="MobiDB-lite"/>
    </source>
</evidence>
<evidence type="ECO:0000256" key="1">
    <source>
        <dbReference type="ARBA" id="ARBA00008791"/>
    </source>
</evidence>
<dbReference type="PANTHER" id="PTHR46268">
    <property type="entry name" value="STRESS RESPONSE PROTEIN NHAX"/>
    <property type="match status" value="1"/>
</dbReference>
<feature type="region of interest" description="Disordered" evidence="2">
    <location>
        <begin position="71"/>
        <end position="163"/>
    </location>
</feature>
<protein>
    <recommendedName>
        <fullName evidence="3">UspA domain-containing protein</fullName>
    </recommendedName>
</protein>
<evidence type="ECO:0000313" key="5">
    <source>
        <dbReference type="Proteomes" id="UP000267081"/>
    </source>
</evidence>
<reference evidence="4 5" key="1">
    <citation type="submission" date="2018-12" db="EMBL/GenBank/DDBJ databases">
        <title>Amycolatopsis eburnea sp. nov. actinomycete associate with arbuscular mycorrhiza fungal spore.</title>
        <authorList>
            <person name="Lumyong S."/>
            <person name="Chaiya L."/>
        </authorList>
    </citation>
    <scope>NUCLEOTIDE SEQUENCE [LARGE SCALE GENOMIC DNA]</scope>
    <source>
        <strain evidence="4 5">GLM-1</strain>
    </source>
</reference>
<dbReference type="AlphaFoldDB" id="A0A427T3Q1"/>
<dbReference type="Proteomes" id="UP000267081">
    <property type="component" value="Unassembled WGS sequence"/>
</dbReference>
<feature type="compositionally biased region" description="Low complexity" evidence="2">
    <location>
        <begin position="87"/>
        <end position="98"/>
    </location>
</feature>
<accession>A0A427T3Q1</accession>
<feature type="compositionally biased region" description="Basic residues" evidence="2">
    <location>
        <begin position="71"/>
        <end position="80"/>
    </location>
</feature>
<feature type="compositionally biased region" description="Basic and acidic residues" evidence="2">
    <location>
        <begin position="99"/>
        <end position="123"/>
    </location>
</feature>
<gene>
    <name evidence="4" type="ORF">EIY87_28080</name>
</gene>
<comment type="similarity">
    <text evidence="1">Belongs to the universal stress protein A family.</text>
</comment>
<dbReference type="Gene3D" id="3.40.50.620">
    <property type="entry name" value="HUPs"/>
    <property type="match status" value="2"/>
</dbReference>
<feature type="compositionally biased region" description="Basic residues" evidence="2">
    <location>
        <begin position="1"/>
        <end position="10"/>
    </location>
</feature>
<feature type="region of interest" description="Disordered" evidence="2">
    <location>
        <begin position="1"/>
        <end position="50"/>
    </location>
</feature>
<feature type="compositionally biased region" description="Basic and acidic residues" evidence="2">
    <location>
        <begin position="11"/>
        <end position="40"/>
    </location>
</feature>
<dbReference type="PANTHER" id="PTHR46268:SF6">
    <property type="entry name" value="UNIVERSAL STRESS PROTEIN UP12"/>
    <property type="match status" value="1"/>
</dbReference>
<dbReference type="EMBL" id="RSEC01000058">
    <property type="protein sequence ID" value="RSD13570.1"/>
    <property type="molecule type" value="Genomic_DNA"/>
</dbReference>
<evidence type="ECO:0000259" key="3">
    <source>
        <dbReference type="Pfam" id="PF00582"/>
    </source>
</evidence>
<name>A0A427T3Q1_9PSEU</name>
<comment type="caution">
    <text evidence="4">The sequence shown here is derived from an EMBL/GenBank/DDBJ whole genome shotgun (WGS) entry which is preliminary data.</text>
</comment>
<evidence type="ECO:0000313" key="4">
    <source>
        <dbReference type="EMBL" id="RSD13570.1"/>
    </source>
</evidence>
<sequence>MEPHARRKEPRTHEDPDPVPDERGRAQPGAGHRERPDLPDRVVAGAVPVPAGPTAERRWLQRLLERCARRHDRAAVRRRTAGGAGGRARLAAGAPARRGLADRGTDRPRLQRRDSGAGDDHERCRRRRRDPHALGDRRGRPGPGTARSERAVTTTEPGVIVSGYDGTPQSLRAVFWAAAEADRRHGALVLARAVGWSWPRASYPEVALLPPSGGTDRLREEAEAQTGEAVREIGHSHPDLEVRTVLLEDVPTQALARVAARAGAVMVVVGPPGPGSLGRSVFGSATAALARSSGRPLVVVRGKDPVEGSAGLPVVVGLDPAADNSAALAFALDFAQRHAVPVRLVHAVTGRPRRHAGPSETMVNELADWLSAYPEVPFEHELVRDFPERALLDRASQATLLVVGDSRHNPLRRVLCGSVSRTVLHYAPCPVSVVGART</sequence>
<keyword evidence="5" id="KW-1185">Reference proteome</keyword>
<dbReference type="Pfam" id="PF00582">
    <property type="entry name" value="Usp"/>
    <property type="match status" value="2"/>
</dbReference>
<feature type="domain" description="UspA" evidence="3">
    <location>
        <begin position="314"/>
        <end position="434"/>
    </location>
</feature>
<proteinExistence type="inferred from homology"/>
<organism evidence="4 5">
    <name type="scientific">Amycolatopsis eburnea</name>
    <dbReference type="NCBI Taxonomy" id="2267691"/>
    <lineage>
        <taxon>Bacteria</taxon>
        <taxon>Bacillati</taxon>
        <taxon>Actinomycetota</taxon>
        <taxon>Actinomycetes</taxon>
        <taxon>Pseudonocardiales</taxon>
        <taxon>Pseudonocardiaceae</taxon>
        <taxon>Amycolatopsis</taxon>
    </lineage>
</organism>
<dbReference type="InterPro" id="IPR006016">
    <property type="entry name" value="UspA"/>
</dbReference>
<dbReference type="InterPro" id="IPR006015">
    <property type="entry name" value="Universal_stress_UspA"/>
</dbReference>
<dbReference type="InterPro" id="IPR014729">
    <property type="entry name" value="Rossmann-like_a/b/a_fold"/>
</dbReference>
<feature type="domain" description="UspA" evidence="3">
    <location>
        <begin position="160"/>
        <end position="301"/>
    </location>
</feature>
<dbReference type="SUPFAM" id="SSF52402">
    <property type="entry name" value="Adenine nucleotide alpha hydrolases-like"/>
    <property type="match status" value="2"/>
</dbReference>
<dbReference type="PRINTS" id="PR01438">
    <property type="entry name" value="UNVRSLSTRESS"/>
</dbReference>